<dbReference type="Pfam" id="PF08878">
    <property type="entry name" value="HamA"/>
    <property type="match status" value="1"/>
</dbReference>
<organism evidence="2 3">
    <name type="scientific">Ligilactobacillus agilis</name>
    <dbReference type="NCBI Taxonomy" id="1601"/>
    <lineage>
        <taxon>Bacteria</taxon>
        <taxon>Bacillati</taxon>
        <taxon>Bacillota</taxon>
        <taxon>Bacilli</taxon>
        <taxon>Lactobacillales</taxon>
        <taxon>Lactobacillaceae</taxon>
        <taxon>Ligilactobacillus</taxon>
    </lineage>
</organism>
<proteinExistence type="predicted"/>
<dbReference type="Proteomes" id="UP000563853">
    <property type="component" value="Unassembled WGS sequence"/>
</dbReference>
<reference evidence="2 3" key="1">
    <citation type="submission" date="2020-04" db="EMBL/GenBank/DDBJ databases">
        <authorList>
            <person name="Hitch T.C.A."/>
            <person name="Wylensek D."/>
            <person name="Clavel T."/>
        </authorList>
    </citation>
    <scope>NUCLEOTIDE SEQUENCE [LARGE SCALE GENOMIC DNA]</scope>
    <source>
        <strain evidence="2 3">WCA-389-WT-5H1</strain>
    </source>
</reference>
<sequence length="298" mass="34926">MVEPSKSAVKAVDSFQKIKEFFLFEGQGNSSKMNLYIPRINSREFDINILQEKLMEVVVDFALSRSIIRKYKQNEEYARMTKEARERFRSYTSNKGELGELLLYVFLEGDLKAPQILSKMSLKTSSEDYVKKSDGIHYLKIPDSNRYHIIFCEAKMYKQLSRAFKEAFKSISMHKEDTIYEKSLISYQIGNEFIDEDDKLLIESILYPSKSKTEIRVSNAFGIFIGFEINDEEGKTKTEDDYETWLKEKIVENVQSKIKTIENYITEYSLVGSNFYVYLMPFTDLDNTRTFLTKKVTE</sequence>
<dbReference type="RefSeq" id="WP_170091798.1">
    <property type="nucleotide sequence ID" value="NZ_JABAFP010000028.1"/>
</dbReference>
<evidence type="ECO:0000313" key="2">
    <source>
        <dbReference type="EMBL" id="NME42578.1"/>
    </source>
</evidence>
<evidence type="ECO:0000259" key="1">
    <source>
        <dbReference type="Pfam" id="PF08878"/>
    </source>
</evidence>
<accession>A0A848C637</accession>
<protein>
    <submittedName>
        <fullName evidence="2">DUF1837 domain-containing protein</fullName>
    </submittedName>
</protein>
<gene>
    <name evidence="2" type="ORF">HF863_07365</name>
</gene>
<dbReference type="EMBL" id="JABAFP010000028">
    <property type="protein sequence ID" value="NME42578.1"/>
    <property type="molecule type" value="Genomic_DNA"/>
</dbReference>
<feature type="domain" description="Anti-bacteriophage protein A/HamA C-terminal" evidence="1">
    <location>
        <begin position="25"/>
        <end position="295"/>
    </location>
</feature>
<name>A0A848C637_9LACO</name>
<comment type="caution">
    <text evidence="2">The sequence shown here is derived from an EMBL/GenBank/DDBJ whole genome shotgun (WGS) entry which is preliminary data.</text>
</comment>
<dbReference type="InterPro" id="IPR014976">
    <property type="entry name" value="AbpA_HamA_C"/>
</dbReference>
<dbReference type="AlphaFoldDB" id="A0A848C637"/>
<evidence type="ECO:0000313" key="3">
    <source>
        <dbReference type="Proteomes" id="UP000563853"/>
    </source>
</evidence>